<evidence type="ECO:0000256" key="2">
    <source>
        <dbReference type="ARBA" id="ARBA00022764"/>
    </source>
</evidence>
<dbReference type="EMBL" id="QQTP01000005">
    <property type="protein sequence ID" value="RDJ25515.1"/>
    <property type="molecule type" value="Genomic_DNA"/>
</dbReference>
<gene>
    <name evidence="3" type="ORF">DWE98_12415</name>
</gene>
<keyword evidence="2" id="KW-0574">Periplasm</keyword>
<keyword evidence="4" id="KW-1185">Reference proteome</keyword>
<accession>A0A370L6Y6</accession>
<reference evidence="4" key="1">
    <citation type="submission" date="2018-07" db="EMBL/GenBank/DDBJ databases">
        <authorList>
            <person name="Safronova V.I."/>
            <person name="Chirak E.R."/>
            <person name="Sazanova A.L."/>
        </authorList>
    </citation>
    <scope>NUCLEOTIDE SEQUENCE [LARGE SCALE GENOMIC DNA]</scope>
    <source>
        <strain evidence="4">RCAM04685</strain>
    </source>
</reference>
<comment type="caution">
    <text evidence="3">The sequence shown here is derived from an EMBL/GenBank/DDBJ whole genome shotgun (WGS) entry which is preliminary data.</text>
</comment>
<dbReference type="InterPro" id="IPR006059">
    <property type="entry name" value="SBP"/>
</dbReference>
<evidence type="ECO:0000313" key="3">
    <source>
        <dbReference type="EMBL" id="RDJ25515.1"/>
    </source>
</evidence>
<evidence type="ECO:0000313" key="4">
    <source>
        <dbReference type="Proteomes" id="UP000255207"/>
    </source>
</evidence>
<dbReference type="PANTHER" id="PTHR30222:SF2">
    <property type="entry name" value="ABC TRANSPORTER SUBSTRATE-BINDING PROTEIN"/>
    <property type="match status" value="1"/>
</dbReference>
<protein>
    <submittedName>
        <fullName evidence="3">Extracellular solute-binding protein</fullName>
    </submittedName>
</protein>
<evidence type="ECO:0000256" key="1">
    <source>
        <dbReference type="ARBA" id="ARBA00022729"/>
    </source>
</evidence>
<dbReference type="SUPFAM" id="SSF53850">
    <property type="entry name" value="Periplasmic binding protein-like II"/>
    <property type="match status" value="1"/>
</dbReference>
<dbReference type="AlphaFoldDB" id="A0A370L6Y6"/>
<sequence>MSPARRSWRPRLATASRGLPLRIARASTTTMAAKAWMLTICPAGSLATRSFVSASLIVIRKELTNVKIMPIAGLVVIATSAAKCRTSTAHQRTTLEAGPNLASNPHRESDILSFAAMRQGLETDFGPTVQDVASNGGRDRQVREATLKNRGTTMAELQTFAEDCREILVERHRRGEISRRGMMLALGAMGLAPAVLRGGPALAAAPDVVMANWGGDALKAMTATFGANYEKNVGGKIVMDGTGPSNGKIRAMVEAKAVTWDICDAGSAAIGELGPLGMLEPIDYSVVDKSKTIPQFIYEFGVCNYLFSFVTAWDTTKIKTTPTPADFFDIKKYPGKRMVRKDAQPMLELALMADGVAPDKLYPLDVKRAFAKIASIKEHLLYWENGTQSQELLRNGEVVMGWLWHTRANLLKRETKGRIDWNFNDGVLVSGLWVVPKGAPQVKQAMIALKSFQDPEPQVGLLAALGNGPSNPAANAITPAELQPINPGAEANLAVQAKMNYDWWMKNYAETLIAYRDMISS</sequence>
<organism evidence="3 4">
    <name type="scientific">Bosea caraganae</name>
    <dbReference type="NCBI Taxonomy" id="2763117"/>
    <lineage>
        <taxon>Bacteria</taxon>
        <taxon>Pseudomonadati</taxon>
        <taxon>Pseudomonadota</taxon>
        <taxon>Alphaproteobacteria</taxon>
        <taxon>Hyphomicrobiales</taxon>
        <taxon>Boseaceae</taxon>
        <taxon>Bosea</taxon>
    </lineage>
</organism>
<name>A0A370L6Y6_9HYPH</name>
<dbReference type="Proteomes" id="UP000255207">
    <property type="component" value="Unassembled WGS sequence"/>
</dbReference>
<keyword evidence="1" id="KW-0732">Signal</keyword>
<dbReference type="Pfam" id="PF13416">
    <property type="entry name" value="SBP_bac_8"/>
    <property type="match status" value="1"/>
</dbReference>
<proteinExistence type="predicted"/>
<dbReference type="Gene3D" id="3.40.190.10">
    <property type="entry name" value="Periplasmic binding protein-like II"/>
    <property type="match status" value="2"/>
</dbReference>
<dbReference type="PANTHER" id="PTHR30222">
    <property type="entry name" value="SPERMIDINE/PUTRESCINE-BINDING PERIPLASMIC PROTEIN"/>
    <property type="match status" value="1"/>
</dbReference>